<dbReference type="AlphaFoldDB" id="S8B6G1"/>
<dbReference type="EMBL" id="KB644415">
    <property type="protein sequence ID" value="EPS34478.1"/>
    <property type="molecule type" value="Genomic_DNA"/>
</dbReference>
<evidence type="ECO:0000256" key="1">
    <source>
        <dbReference type="SAM" id="Phobius"/>
    </source>
</evidence>
<feature type="transmembrane region" description="Helical" evidence="1">
    <location>
        <begin position="657"/>
        <end position="675"/>
    </location>
</feature>
<dbReference type="Pfam" id="PF11915">
    <property type="entry name" value="DUF3433"/>
    <property type="match status" value="2"/>
</dbReference>
<dbReference type="Proteomes" id="UP000019376">
    <property type="component" value="Unassembled WGS sequence"/>
</dbReference>
<keyword evidence="1" id="KW-0472">Membrane</keyword>
<accession>S8B6G1</accession>
<dbReference type="PANTHER" id="PTHR37544:SF1">
    <property type="entry name" value="PHOSPHORIBOSYLAMINOIMIDAZOLE-SUCCINOCARBOXAMIDE SYNTHASE"/>
    <property type="match status" value="1"/>
</dbReference>
<dbReference type="STRING" id="933388.S8B6G1"/>
<organism evidence="2 3">
    <name type="scientific">Penicillium oxalicum (strain 114-2 / CGMCC 5302)</name>
    <name type="common">Penicillium decumbens</name>
    <dbReference type="NCBI Taxonomy" id="933388"/>
    <lineage>
        <taxon>Eukaryota</taxon>
        <taxon>Fungi</taxon>
        <taxon>Dikarya</taxon>
        <taxon>Ascomycota</taxon>
        <taxon>Pezizomycotina</taxon>
        <taxon>Eurotiomycetes</taxon>
        <taxon>Eurotiomycetidae</taxon>
        <taxon>Eurotiales</taxon>
        <taxon>Aspergillaceae</taxon>
        <taxon>Penicillium</taxon>
    </lineage>
</organism>
<reference evidence="2 3" key="1">
    <citation type="journal article" date="2013" name="PLoS ONE">
        <title>Genomic and secretomic analyses reveal unique features of the lignocellulolytic enzyme system of Penicillium decumbens.</title>
        <authorList>
            <person name="Liu G."/>
            <person name="Zhang L."/>
            <person name="Wei X."/>
            <person name="Zou G."/>
            <person name="Qin Y."/>
            <person name="Ma L."/>
            <person name="Li J."/>
            <person name="Zheng H."/>
            <person name="Wang S."/>
            <person name="Wang C."/>
            <person name="Xun L."/>
            <person name="Zhao G.-P."/>
            <person name="Zhou Z."/>
            <person name="Qu Y."/>
        </authorList>
    </citation>
    <scope>NUCLEOTIDE SEQUENCE [LARGE SCALE GENOMIC DNA]</scope>
    <source>
        <strain evidence="3">114-2 / CGMCC 5302</strain>
    </source>
</reference>
<feature type="transmembrane region" description="Helical" evidence="1">
    <location>
        <begin position="507"/>
        <end position="527"/>
    </location>
</feature>
<feature type="transmembrane region" description="Helical" evidence="1">
    <location>
        <begin position="67"/>
        <end position="86"/>
    </location>
</feature>
<evidence type="ECO:0000313" key="3">
    <source>
        <dbReference type="Proteomes" id="UP000019376"/>
    </source>
</evidence>
<sequence>MLSDIINQCWNRCSSASREDRWQPSYLRKRVLVLFLILFSLLVAALEILYYYSQVRNGIAASSEARHYLWTYGPTAILTLLATFWARVEFQSKQNAPWQSMLEAPQPADKSILLDYVSEMQPVALWKAFKNRHVLVFSGTSCTLLLQLMIVFSTGLFSLEKVQVDKQHVPMQTLSTFASIHSQLATVGSQPYDIINGIAFNNLTYPLGTNGDLAFQQFSASNLPPNAIITVPIDGIMADLKCEKAILDIKSLEYLEEVNTDDNSIVSSKLVQHYRLRTSTCTVDNFSKLTLGHIEIKQAGVFQWGSCENTTGPAGTRVALFMADFERAPATHTNSTGKRRRYHSTYPTISLRLKRSRSFICKPTLNRLQLKAEKNVTELSSQTRIHTIAVQDANLPGLTAGDIAAFISGNISDTSGFRGIESFYPFPNNIRVDDQLKLGMLLAGEDTSTIETLWQDDNVERAASAYYRGLTAQLLHLGLSQRTNLTVYGSARLTESRVLMAELPLRILQACLAVTVLFTATMTTVVFRAATASWNSAHISAIAAVTANSEDFRSSLRGSGPSSASRLRSRFVGKLYSSKNELGGTSIHVFGNSERNSITEEEYDDQYRAWKPFPELIWRVILFVLICSAIATLEALLHVSQTNSGLGTASPSSEYTHYLWTIIPAGVMSAFNLIYGSIDFNTRCLAPYAHLNKPKGATFEKSMHLSFLDSHGFTITLRSACSKNFAVLATTIATGAAWALTIVVSGLFSAVEIPSHTSKNFTRVGGFPDPRTIAGIKLNMEETQEVAGIMTSQYILQYNYSFPRWTYDEFAFANVTLQDDFDSSLMNGSFVDVRVPAVRSAPVCHPMSMAELKPNLTAYTSQNPPAYQLRVQTETLACPDSKVNYPWESNVFTVYKLEDGPFGYSMQDGCYSPDVRVDSHSHYTEFYVWGRIEAGSINYVTALNCIQFAENVDVLTRFKLPTMEIDEEHPPIADESTAKLAPNLYMPIPEWWALNTNGDYPLLDGFFYLLIAGKYAITPDDLMRPEGDQTVIRAIKRQHKLINAQQLSNYTRSTANDTIKHAPLLGNITITNNRRLVQDATSTRILEGLLGAMVVLGVFGSIILNTDRVLPKNPCSIATVASLLADSNLLDQFSQGLWDPNGKNLDQIFAGRRFFLGWWESNSASGNKVFTIDHDLVEKEA</sequence>
<keyword evidence="3" id="KW-1185">Reference proteome</keyword>
<dbReference type="OrthoDB" id="5332281at2759"/>
<feature type="transmembrane region" description="Helical" evidence="1">
    <location>
        <begin position="725"/>
        <end position="748"/>
    </location>
</feature>
<keyword evidence="1" id="KW-0812">Transmembrane</keyword>
<protein>
    <submittedName>
        <fullName evidence="2">Uncharacterized protein</fullName>
    </submittedName>
</protein>
<gene>
    <name evidence="2" type="ORF">PDE_09442</name>
</gene>
<keyword evidence="1" id="KW-1133">Transmembrane helix</keyword>
<dbReference type="eggNOG" id="ENOG502QQ7D">
    <property type="taxonomic scope" value="Eukaryota"/>
</dbReference>
<dbReference type="PANTHER" id="PTHR37544">
    <property type="entry name" value="SPRAY-RELATED"/>
    <property type="match status" value="1"/>
</dbReference>
<evidence type="ECO:0000313" key="2">
    <source>
        <dbReference type="EMBL" id="EPS34478.1"/>
    </source>
</evidence>
<feature type="transmembrane region" description="Helical" evidence="1">
    <location>
        <begin position="134"/>
        <end position="157"/>
    </location>
</feature>
<proteinExistence type="predicted"/>
<dbReference type="HOGENOM" id="CLU_003000_0_0_1"/>
<dbReference type="PhylomeDB" id="S8B6G1"/>
<feature type="transmembrane region" description="Helical" evidence="1">
    <location>
        <begin position="616"/>
        <end position="637"/>
    </location>
</feature>
<name>S8B6G1_PENO1</name>
<feature type="transmembrane region" description="Helical" evidence="1">
    <location>
        <begin position="31"/>
        <end position="52"/>
    </location>
</feature>
<dbReference type="InterPro" id="IPR021840">
    <property type="entry name" value="DUF3433"/>
</dbReference>